<name>A0ABQ9JCQ3_9CUCU</name>
<keyword evidence="2" id="KW-1185">Reference proteome</keyword>
<sequence length="118" mass="13014">MCNCPVVNWALRTSPKPKYTAASWAFYQMPGRPIHPCMEGFSMGSNDLQPIDAILQLIVQHEDIVNINNSKTLKIDLYNITNTTVPIEVEAIGAGNSDVYANVSNVSVKRDLAVYSTI</sequence>
<reference evidence="1" key="1">
    <citation type="journal article" date="2023" name="Insect Mol. Biol.">
        <title>Genome sequencing provides insights into the evolution of gene families encoding plant cell wall-degrading enzymes in longhorned beetles.</title>
        <authorList>
            <person name="Shin N.R."/>
            <person name="Okamura Y."/>
            <person name="Kirsch R."/>
            <person name="Pauchet Y."/>
        </authorList>
    </citation>
    <scope>NUCLEOTIDE SEQUENCE</scope>
    <source>
        <strain evidence="1">MMC_N1</strain>
    </source>
</reference>
<dbReference type="Proteomes" id="UP001162164">
    <property type="component" value="Unassembled WGS sequence"/>
</dbReference>
<accession>A0ABQ9JCQ3</accession>
<gene>
    <name evidence="1" type="ORF">NQ317_010886</name>
</gene>
<comment type="caution">
    <text evidence="1">The sequence shown here is derived from an EMBL/GenBank/DDBJ whole genome shotgun (WGS) entry which is preliminary data.</text>
</comment>
<evidence type="ECO:0000313" key="1">
    <source>
        <dbReference type="EMBL" id="KAJ8975951.1"/>
    </source>
</evidence>
<protein>
    <submittedName>
        <fullName evidence="1">Uncharacterized protein</fullName>
    </submittedName>
</protein>
<evidence type="ECO:0000313" key="2">
    <source>
        <dbReference type="Proteomes" id="UP001162164"/>
    </source>
</evidence>
<proteinExistence type="predicted"/>
<organism evidence="1 2">
    <name type="scientific">Molorchus minor</name>
    <dbReference type="NCBI Taxonomy" id="1323400"/>
    <lineage>
        <taxon>Eukaryota</taxon>
        <taxon>Metazoa</taxon>
        <taxon>Ecdysozoa</taxon>
        <taxon>Arthropoda</taxon>
        <taxon>Hexapoda</taxon>
        <taxon>Insecta</taxon>
        <taxon>Pterygota</taxon>
        <taxon>Neoptera</taxon>
        <taxon>Endopterygota</taxon>
        <taxon>Coleoptera</taxon>
        <taxon>Polyphaga</taxon>
        <taxon>Cucujiformia</taxon>
        <taxon>Chrysomeloidea</taxon>
        <taxon>Cerambycidae</taxon>
        <taxon>Lamiinae</taxon>
        <taxon>Monochamini</taxon>
        <taxon>Molorchus</taxon>
    </lineage>
</organism>
<dbReference type="EMBL" id="JAPWTJ010000747">
    <property type="protein sequence ID" value="KAJ8975951.1"/>
    <property type="molecule type" value="Genomic_DNA"/>
</dbReference>